<dbReference type="RefSeq" id="WP_285762647.1">
    <property type="nucleotide sequence ID" value="NZ_BSYJ01000001.1"/>
</dbReference>
<dbReference type="PANTHER" id="PTHR10907:SF47">
    <property type="entry name" value="REGUCALCIN"/>
    <property type="match status" value="1"/>
</dbReference>
<dbReference type="SUPFAM" id="SSF63829">
    <property type="entry name" value="Calcium-dependent phosphotriesterase"/>
    <property type="match status" value="1"/>
</dbReference>
<dbReference type="PANTHER" id="PTHR10907">
    <property type="entry name" value="REGUCALCIN"/>
    <property type="match status" value="1"/>
</dbReference>
<comment type="caution">
    <text evidence="3">The sequence shown here is derived from an EMBL/GenBank/DDBJ whole genome shotgun (WGS) entry which is preliminary data.</text>
</comment>
<sequence length="302" mass="33131">MSALQASLRATLPVENELGECVLWDDRVRQALWTDILGRRLYRYDPASGTLSHHDLDRRLASFALTSRPGVLVAAFDNGISLYAPGSGNQESLFPLPDTRELRLNDGRVDHSGHFWVGSMIENAGNRSDRPEGHGSLYRLDQSGEVSVKRNGIRISNSLCWSPDGLTAYFADSPEETIWAFDVDPHSGNWSNQRVFARTPPGVHPDGSTVDAEGCVWNAQWGSGRVVRYSPTGEKLGHIELPASQLTCVAFGGNDLRTLFVTSARCDLSPEQYAAQPEAGSLFVLDTNCRGLPENRYLLGGD</sequence>
<evidence type="ECO:0000313" key="3">
    <source>
        <dbReference type="EMBL" id="GMG86141.1"/>
    </source>
</evidence>
<evidence type="ECO:0000256" key="1">
    <source>
        <dbReference type="ARBA" id="ARBA00008853"/>
    </source>
</evidence>
<proteinExistence type="inferred from homology"/>
<dbReference type="InterPro" id="IPR005511">
    <property type="entry name" value="SMP-30"/>
</dbReference>
<dbReference type="Pfam" id="PF08450">
    <property type="entry name" value="SGL"/>
    <property type="match status" value="1"/>
</dbReference>
<comment type="similarity">
    <text evidence="1">Belongs to the SMP-30/CGR1 family.</text>
</comment>
<dbReference type="PRINTS" id="PR01790">
    <property type="entry name" value="SMP30FAMILY"/>
</dbReference>
<feature type="domain" description="SMP-30/Gluconolactonase/LRE-like region" evidence="2">
    <location>
        <begin position="18"/>
        <end position="265"/>
    </location>
</feature>
<keyword evidence="4" id="KW-1185">Reference proteome</keyword>
<evidence type="ECO:0000259" key="2">
    <source>
        <dbReference type="Pfam" id="PF08450"/>
    </source>
</evidence>
<gene>
    <name evidence="3" type="ORF">MNKW57_04620</name>
</gene>
<name>A0ABQ6LVM0_9GAMM</name>
<dbReference type="InterPro" id="IPR011042">
    <property type="entry name" value="6-blade_b-propeller_TolB-like"/>
</dbReference>
<evidence type="ECO:0000313" key="4">
    <source>
        <dbReference type="Proteomes" id="UP001224392"/>
    </source>
</evidence>
<dbReference type="Gene3D" id="2.120.10.30">
    <property type="entry name" value="TolB, C-terminal domain"/>
    <property type="match status" value="1"/>
</dbReference>
<dbReference type="Proteomes" id="UP001224392">
    <property type="component" value="Unassembled WGS sequence"/>
</dbReference>
<organism evidence="3 4">
    <name type="scientific">Biformimicrobium ophioploci</name>
    <dbReference type="NCBI Taxonomy" id="3036711"/>
    <lineage>
        <taxon>Bacteria</taxon>
        <taxon>Pseudomonadati</taxon>
        <taxon>Pseudomonadota</taxon>
        <taxon>Gammaproteobacteria</taxon>
        <taxon>Cellvibrionales</taxon>
        <taxon>Microbulbiferaceae</taxon>
        <taxon>Biformimicrobium</taxon>
    </lineage>
</organism>
<accession>A0ABQ6LVM0</accession>
<protein>
    <recommendedName>
        <fullName evidence="2">SMP-30/Gluconolactonase/LRE-like region domain-containing protein</fullName>
    </recommendedName>
</protein>
<dbReference type="InterPro" id="IPR013658">
    <property type="entry name" value="SGL"/>
</dbReference>
<dbReference type="EMBL" id="BSYJ01000001">
    <property type="protein sequence ID" value="GMG86141.1"/>
    <property type="molecule type" value="Genomic_DNA"/>
</dbReference>
<reference evidence="3 4" key="1">
    <citation type="submission" date="2023-04" db="EMBL/GenBank/DDBJ databases">
        <title>Marinobulbifer ophiurae gen. nov., sp. Nov., isolate from tissue of brittle star Ophioplocus japonicus.</title>
        <authorList>
            <person name="Kawano K."/>
            <person name="Sawayama S."/>
            <person name="Nakagawa S."/>
        </authorList>
    </citation>
    <scope>NUCLEOTIDE SEQUENCE [LARGE SCALE GENOMIC DNA]</scope>
    <source>
        <strain evidence="3 4">NKW57</strain>
    </source>
</reference>